<dbReference type="InterPro" id="IPR010982">
    <property type="entry name" value="Lambda_DNA-bd_dom_sf"/>
</dbReference>
<sequence length="89" mass="9535">MELHASDEAANQLASQRLAGEMRAELARQKRTASDLAAALGITPHTVGRRLNGDVPFNMIELATACRWLGIDLSEFVGRVSTDAKALAS</sequence>
<reference evidence="2" key="1">
    <citation type="submission" date="2021-06" db="EMBL/GenBank/DDBJ databases">
        <title>Genome-based taxonomic framework of Microbacterium strains isolated from marine environment, the description of four new species and reclassification of four preexisting species.</title>
        <authorList>
            <person name="Lee S.D."/>
            <person name="Kim S.-M."/>
            <person name="Byeon Y.-S."/>
            <person name="Yang H.L."/>
            <person name="Kim I.S."/>
        </authorList>
    </citation>
    <scope>NUCLEOTIDE SEQUENCE</scope>
    <source>
        <strain evidence="2">KACC 20510</strain>
    </source>
</reference>
<organism evidence="2 3">
    <name type="scientific">Microbacterium aurantiacum</name>
    <dbReference type="NCBI Taxonomy" id="162393"/>
    <lineage>
        <taxon>Bacteria</taxon>
        <taxon>Bacillati</taxon>
        <taxon>Actinomycetota</taxon>
        <taxon>Actinomycetes</taxon>
        <taxon>Micrococcales</taxon>
        <taxon>Microbacteriaceae</taxon>
        <taxon>Microbacterium</taxon>
    </lineage>
</organism>
<dbReference type="RefSeq" id="WP_301133064.1">
    <property type="nucleotide sequence ID" value="NZ_BAAAUQ010000019.1"/>
</dbReference>
<dbReference type="CDD" id="cd00093">
    <property type="entry name" value="HTH_XRE"/>
    <property type="match status" value="1"/>
</dbReference>
<dbReference type="Proteomes" id="UP001172731">
    <property type="component" value="Unassembled WGS sequence"/>
</dbReference>
<keyword evidence="3" id="KW-1185">Reference proteome</keyword>
<name>A0ABT8FRY0_9MICO</name>
<dbReference type="InterPro" id="IPR001387">
    <property type="entry name" value="Cro/C1-type_HTH"/>
</dbReference>
<proteinExistence type="predicted"/>
<dbReference type="SUPFAM" id="SSF47413">
    <property type="entry name" value="lambda repressor-like DNA-binding domains"/>
    <property type="match status" value="1"/>
</dbReference>
<dbReference type="Pfam" id="PF13443">
    <property type="entry name" value="HTH_26"/>
    <property type="match status" value="1"/>
</dbReference>
<accession>A0ABT8FRY0</accession>
<evidence type="ECO:0000313" key="2">
    <source>
        <dbReference type="EMBL" id="MDN4463930.1"/>
    </source>
</evidence>
<protein>
    <submittedName>
        <fullName evidence="2">Helix-turn-helix domain-containing protein</fullName>
    </submittedName>
</protein>
<feature type="domain" description="HTH cro/C1-type" evidence="1">
    <location>
        <begin position="26"/>
        <end position="79"/>
    </location>
</feature>
<dbReference type="EMBL" id="JAHWXI010000004">
    <property type="protein sequence ID" value="MDN4463930.1"/>
    <property type="molecule type" value="Genomic_DNA"/>
</dbReference>
<gene>
    <name evidence="2" type="ORF">KZC48_05895</name>
</gene>
<evidence type="ECO:0000313" key="3">
    <source>
        <dbReference type="Proteomes" id="UP001172731"/>
    </source>
</evidence>
<dbReference type="Gene3D" id="1.10.260.40">
    <property type="entry name" value="lambda repressor-like DNA-binding domains"/>
    <property type="match status" value="1"/>
</dbReference>
<evidence type="ECO:0000259" key="1">
    <source>
        <dbReference type="Pfam" id="PF13443"/>
    </source>
</evidence>
<comment type="caution">
    <text evidence="2">The sequence shown here is derived from an EMBL/GenBank/DDBJ whole genome shotgun (WGS) entry which is preliminary data.</text>
</comment>